<sequence length="191" mass="21316">MSQNPVMKWWGGFSEKHPSAAKWMREGGLFIIFSYVVTFLKYIMLQFLPAMFSGYADIGWGWPSVDVSLFGIDFVWNAIGYSVEQGGMAYLLAYLISSFLGECVNFPLQRNFTFRSHGKFGPQIAGYFLAWVVITIIVNSINCVWVAVASQLVPDFIYNIGTTVLNGGVSMVVFFVVNKIIFADAQPEGAK</sequence>
<dbReference type="RefSeq" id="WP_125126596.1">
    <property type="nucleotide sequence ID" value="NZ_RHJS01000002.1"/>
</dbReference>
<dbReference type="InterPro" id="IPR007267">
    <property type="entry name" value="GtrA_DPMS_TM"/>
</dbReference>
<keyword evidence="3 5" id="KW-1133">Transmembrane helix</keyword>
<keyword evidence="4 5" id="KW-0472">Membrane</keyword>
<dbReference type="AlphaFoldDB" id="A0A3R8JL63"/>
<reference evidence="7" key="1">
    <citation type="submission" date="2018-10" db="EMBL/GenBank/DDBJ databases">
        <title>Schaedlerella arabinophila gen. nov. sp. nov., isolated from the mouse intestinal tract and comparative analysis with the genome of the closely related altered Schaedler flora strain ASF502.</title>
        <authorList>
            <person name="Miyake S."/>
            <person name="Soh M."/>
            <person name="Seedorf H."/>
        </authorList>
    </citation>
    <scope>NUCLEOTIDE SEQUENCE [LARGE SCALE GENOMIC DNA]</scope>
    <source>
        <strain evidence="7">DSM 106076</strain>
    </source>
</reference>
<keyword evidence="2 5" id="KW-0812">Transmembrane</keyword>
<keyword evidence="8" id="KW-1185">Reference proteome</keyword>
<feature type="transmembrane region" description="Helical" evidence="5">
    <location>
        <begin position="87"/>
        <end position="108"/>
    </location>
</feature>
<dbReference type="Proteomes" id="UP000274920">
    <property type="component" value="Unassembled WGS sequence"/>
</dbReference>
<evidence type="ECO:0000259" key="6">
    <source>
        <dbReference type="Pfam" id="PF04138"/>
    </source>
</evidence>
<dbReference type="GO" id="GO:0000271">
    <property type="term" value="P:polysaccharide biosynthetic process"/>
    <property type="evidence" value="ECO:0007669"/>
    <property type="project" value="InterPro"/>
</dbReference>
<feature type="transmembrane region" description="Helical" evidence="5">
    <location>
        <begin position="128"/>
        <end position="150"/>
    </location>
</feature>
<evidence type="ECO:0000256" key="3">
    <source>
        <dbReference type="ARBA" id="ARBA00022989"/>
    </source>
</evidence>
<dbReference type="Pfam" id="PF04138">
    <property type="entry name" value="GtrA_DPMS_TM"/>
    <property type="match status" value="1"/>
</dbReference>
<evidence type="ECO:0000256" key="4">
    <source>
        <dbReference type="ARBA" id="ARBA00023136"/>
    </source>
</evidence>
<proteinExistence type="predicted"/>
<dbReference type="EMBL" id="RHJS01000002">
    <property type="protein sequence ID" value="RRK30808.1"/>
    <property type="molecule type" value="Genomic_DNA"/>
</dbReference>
<accession>A0A3R8JL63</accession>
<evidence type="ECO:0000256" key="1">
    <source>
        <dbReference type="ARBA" id="ARBA00004141"/>
    </source>
</evidence>
<evidence type="ECO:0000313" key="7">
    <source>
        <dbReference type="EMBL" id="RRK30808.1"/>
    </source>
</evidence>
<protein>
    <recommendedName>
        <fullName evidence="6">GtrA/DPMS transmembrane domain-containing protein</fullName>
    </recommendedName>
</protein>
<evidence type="ECO:0000256" key="5">
    <source>
        <dbReference type="SAM" id="Phobius"/>
    </source>
</evidence>
<comment type="caution">
    <text evidence="7">The sequence shown here is derived from an EMBL/GenBank/DDBJ whole genome shotgun (WGS) entry which is preliminary data.</text>
</comment>
<name>A0A3R8JL63_9FIRM</name>
<organism evidence="7 8">
    <name type="scientific">Schaedlerella arabinosiphila</name>
    <dbReference type="NCBI Taxonomy" id="2044587"/>
    <lineage>
        <taxon>Bacteria</taxon>
        <taxon>Bacillati</taxon>
        <taxon>Bacillota</taxon>
        <taxon>Clostridia</taxon>
        <taxon>Lachnospirales</taxon>
        <taxon>Lachnospiraceae</taxon>
        <taxon>Schaedlerella</taxon>
    </lineage>
</organism>
<evidence type="ECO:0000313" key="8">
    <source>
        <dbReference type="Proteomes" id="UP000274920"/>
    </source>
</evidence>
<feature type="transmembrane region" description="Helical" evidence="5">
    <location>
        <begin position="156"/>
        <end position="177"/>
    </location>
</feature>
<dbReference type="GO" id="GO:0016020">
    <property type="term" value="C:membrane"/>
    <property type="evidence" value="ECO:0007669"/>
    <property type="project" value="UniProtKB-SubCell"/>
</dbReference>
<feature type="domain" description="GtrA/DPMS transmembrane" evidence="6">
    <location>
        <begin position="84"/>
        <end position="181"/>
    </location>
</feature>
<comment type="subcellular location">
    <subcellularLocation>
        <location evidence="1">Membrane</location>
        <topology evidence="1">Multi-pass membrane protein</topology>
    </subcellularLocation>
</comment>
<feature type="transmembrane region" description="Helical" evidence="5">
    <location>
        <begin position="28"/>
        <end position="48"/>
    </location>
</feature>
<evidence type="ECO:0000256" key="2">
    <source>
        <dbReference type="ARBA" id="ARBA00022692"/>
    </source>
</evidence>
<gene>
    <name evidence="7" type="ORF">EBB54_05025</name>
</gene>